<dbReference type="AlphaFoldDB" id="A0A0T5NX34"/>
<gene>
    <name evidence="2" type="ORF">XM53_06515</name>
</gene>
<evidence type="ECO:0000313" key="3">
    <source>
        <dbReference type="Proteomes" id="UP000051295"/>
    </source>
</evidence>
<accession>A0A0T5NX34</accession>
<dbReference type="SUPFAM" id="SSF69572">
    <property type="entry name" value="Activating enzymes of the ubiquitin-like proteins"/>
    <property type="match status" value="1"/>
</dbReference>
<feature type="domain" description="YcaO" evidence="1">
    <location>
        <begin position="380"/>
        <end position="751"/>
    </location>
</feature>
<dbReference type="Gene3D" id="3.30.40.250">
    <property type="match status" value="1"/>
</dbReference>
<organism evidence="2 3">
    <name type="scientific">Roseovarius atlanticus</name>
    <dbReference type="NCBI Taxonomy" id="1641875"/>
    <lineage>
        <taxon>Bacteria</taxon>
        <taxon>Pseudomonadati</taxon>
        <taxon>Pseudomonadota</taxon>
        <taxon>Alphaproteobacteria</taxon>
        <taxon>Rhodobacterales</taxon>
        <taxon>Roseobacteraceae</taxon>
        <taxon>Roseovarius</taxon>
    </lineage>
</organism>
<dbReference type="OrthoDB" id="2379922at2"/>
<dbReference type="NCBIfam" id="TIGR03604">
    <property type="entry name" value="TOMM_cyclo_SagD"/>
    <property type="match status" value="1"/>
</dbReference>
<dbReference type="InterPro" id="IPR027624">
    <property type="entry name" value="TOMM_cyclo_SagD"/>
</dbReference>
<dbReference type="InterPro" id="IPR035985">
    <property type="entry name" value="Ubiquitin-activating_enz"/>
</dbReference>
<dbReference type="Gene3D" id="3.30.1330.230">
    <property type="match status" value="1"/>
</dbReference>
<dbReference type="EMBL" id="LAXJ01000005">
    <property type="protein sequence ID" value="KRS13506.1"/>
    <property type="molecule type" value="Genomic_DNA"/>
</dbReference>
<dbReference type="STRING" id="1641875.XM53_06515"/>
<dbReference type="Gene3D" id="3.90.930.60">
    <property type="match status" value="1"/>
</dbReference>
<reference evidence="2 3" key="1">
    <citation type="submission" date="2015-04" db="EMBL/GenBank/DDBJ databases">
        <title>The draft genome sequence of Roseovarius sp.R12b.</title>
        <authorList>
            <person name="Li G."/>
            <person name="Lai Q."/>
            <person name="Shao Z."/>
            <person name="Yan P."/>
        </authorList>
    </citation>
    <scope>NUCLEOTIDE SEQUENCE [LARGE SCALE GENOMIC DNA]</scope>
    <source>
        <strain evidence="2 3">R12B</strain>
    </source>
</reference>
<comment type="caution">
    <text evidence="2">The sequence shown here is derived from an EMBL/GenBank/DDBJ whole genome shotgun (WGS) entry which is preliminary data.</text>
</comment>
<dbReference type="InterPro" id="IPR022291">
    <property type="entry name" value="Bacteriocin_synth_cyclodeHase"/>
</dbReference>
<evidence type="ECO:0000259" key="1">
    <source>
        <dbReference type="PROSITE" id="PS51664"/>
    </source>
</evidence>
<sequence>MIARPVLREDFAVYLLHGEGNILLSDSESFALEGGVISPVLSLIDGRRTRTEIVASLAGQIAPEEVSQTLDYLAQMGHVREADADAAPDEALFWSSVGIDTRIARDRAAAFPIQVVTLGETDPAAVTTWLGSMGLQVASEGTDGAVGLVLADDYLDPRLAEWNGYFHAQGKPWLLVRPAGLKPLVGPLFVPGATGCWECLRTRLAENREVELMLSRRLGIAGPPDRPVSRPQAFVAQALSAAAVQLARLVQSGRNTDLEGRIQELDPMALSRRQHPLLARPQCRCCGDPEIGRIGGAPTEFRAFRSVKGVENGERSASAAQTLARYSPLISPLTGIVKELIPSQWNGQTPLRSYSAGNNLAVAPMALMGLKQNLRSYSSGKGRTDQQARTSALCEALERYSGKYRGEEVILRGTLRQFGDAGIHPNDLMLYSERQYRERDAWNARGSQFQVVPYWLEDTEVTDWTPVWSHTEKRIKYLPASLMFYSYPVEGARFTSWADSNGCAAGASYEDAVLQGLFELVERDSVAVWWYNRVPRPQVDLAAMDDPFIAEMQDWFARIGREFWVLDLTTDLGIPSYVCLNRRTYGPTEDIVMGFGAHLDARTGILRAITEMNQFMPAVLDVAEDGTTRYAFDDPECLHWWHTATYENQPYIQPKGQAVFDPGAQADRTGGTISDLLAEAIGAIERAGHELLILDQTRADVGLPVVKVMAPGLRHFWARYAPGRLYDVPVRMGDLKAPLDEAALNPIAMFL</sequence>
<keyword evidence="3" id="KW-1185">Reference proteome</keyword>
<name>A0A0T5NX34_9RHOB</name>
<dbReference type="Proteomes" id="UP000051295">
    <property type="component" value="Unassembled WGS sequence"/>
</dbReference>
<dbReference type="Gene3D" id="3.40.50.720">
    <property type="entry name" value="NAD(P)-binding Rossmann-like Domain"/>
    <property type="match status" value="1"/>
</dbReference>
<evidence type="ECO:0000313" key="2">
    <source>
        <dbReference type="EMBL" id="KRS13506.1"/>
    </source>
</evidence>
<dbReference type="NCBIfam" id="TIGR03882">
    <property type="entry name" value="cyclo_dehyd_2"/>
    <property type="match status" value="1"/>
</dbReference>
<dbReference type="RefSeq" id="WP_057791524.1">
    <property type="nucleotide sequence ID" value="NZ_LAXJ01000005.1"/>
</dbReference>
<dbReference type="PATRIC" id="fig|1641875.4.peg.3668"/>
<dbReference type="NCBIfam" id="TIGR00702">
    <property type="entry name" value="YcaO-type kinase domain"/>
    <property type="match status" value="1"/>
</dbReference>
<dbReference type="PANTHER" id="PTHR37809:SF1">
    <property type="entry name" value="RIBOSOMAL PROTEIN S12 METHYLTHIOTRANSFERASE ACCESSORY FACTOR YCAO"/>
    <property type="match status" value="1"/>
</dbReference>
<protein>
    <recommendedName>
        <fullName evidence="1">YcaO domain-containing protein</fullName>
    </recommendedName>
</protein>
<dbReference type="Pfam" id="PF02624">
    <property type="entry name" value="YcaO"/>
    <property type="match status" value="1"/>
</dbReference>
<dbReference type="InterPro" id="IPR003776">
    <property type="entry name" value="YcaO-like_dom"/>
</dbReference>
<dbReference type="Gene3D" id="3.30.160.660">
    <property type="match status" value="1"/>
</dbReference>
<dbReference type="PANTHER" id="PTHR37809">
    <property type="entry name" value="RIBOSOMAL PROTEIN S12 METHYLTHIOTRANSFERASE ACCESSORY FACTOR YCAO"/>
    <property type="match status" value="1"/>
</dbReference>
<proteinExistence type="predicted"/>
<dbReference type="PROSITE" id="PS51664">
    <property type="entry name" value="YCAO"/>
    <property type="match status" value="1"/>
</dbReference>
<dbReference type="GO" id="GO:0008641">
    <property type="term" value="F:ubiquitin-like modifier activating enzyme activity"/>
    <property type="evidence" value="ECO:0007669"/>
    <property type="project" value="InterPro"/>
</dbReference>